<evidence type="ECO:0000313" key="3">
    <source>
        <dbReference type="EMBL" id="CBX29816.1"/>
    </source>
</evidence>
<dbReference type="PANTHER" id="PTHR43437:SF3">
    <property type="entry name" value="HYDROXYACYL-THIOESTER DEHYDRATASE TYPE 2, MITOCHONDRIAL"/>
    <property type="match status" value="1"/>
</dbReference>
<name>E1YGX2_9BACT</name>
<dbReference type="EMBL" id="FR695873">
    <property type="protein sequence ID" value="CBX29816.1"/>
    <property type="molecule type" value="Genomic_DNA"/>
</dbReference>
<organism evidence="3">
    <name type="scientific">uncultured Desulfobacterium sp</name>
    <dbReference type="NCBI Taxonomy" id="201089"/>
    <lineage>
        <taxon>Bacteria</taxon>
        <taxon>Pseudomonadati</taxon>
        <taxon>Thermodesulfobacteriota</taxon>
        <taxon>Desulfobacteria</taxon>
        <taxon>Desulfobacterales</taxon>
        <taxon>Desulfobacteriaceae</taxon>
        <taxon>Desulfobacterium</taxon>
        <taxon>environmental samples</taxon>
    </lineage>
</organism>
<reference evidence="3" key="1">
    <citation type="journal article" date="2011" name="Environ. Microbiol.">
        <title>Genomic insights into the metabolic potential of the polycyclic aromatic hydrocarbon degrading sulfate-reducing Deltaproteobacterium N47.</title>
        <authorList>
            <person name="Bergmann F."/>
            <person name="Selesi D."/>
            <person name="Weinmaier T."/>
            <person name="Tischler P."/>
            <person name="Rattei T."/>
            <person name="Meckenstock R.U."/>
        </authorList>
    </citation>
    <scope>NUCLEOTIDE SEQUENCE</scope>
</reference>
<keyword evidence="1" id="KW-0456">Lyase</keyword>
<dbReference type="FunFam" id="3.10.129.10:FF:000042">
    <property type="entry name" value="MaoC domain protein dehydratase"/>
    <property type="match status" value="1"/>
</dbReference>
<dbReference type="GO" id="GO:0006633">
    <property type="term" value="P:fatty acid biosynthetic process"/>
    <property type="evidence" value="ECO:0007669"/>
    <property type="project" value="TreeGrafter"/>
</dbReference>
<dbReference type="InterPro" id="IPR002539">
    <property type="entry name" value="MaoC-like_dom"/>
</dbReference>
<feature type="domain" description="MaoC-like" evidence="2">
    <location>
        <begin position="24"/>
        <end position="119"/>
    </location>
</feature>
<dbReference type="AlphaFoldDB" id="E1YGX2"/>
<accession>E1YGX2</accession>
<dbReference type="InterPro" id="IPR050965">
    <property type="entry name" value="UPF0336/Enoyl-CoA_hydratase"/>
</dbReference>
<gene>
    <name evidence="3" type="ORF">N47_F15110</name>
</gene>
<sequence length="151" mass="16606">MLMAYKNAKNKFGKIRIGATESFTKTIGEADLTLFCGISGDFNPLHVDDLYASKTLFRGRVAHGMLVASFISNVLGTKLPGPGTIFLSQNIKFLTPVYIGDTITAIVEIVSKDPQKRHIVLRTFCINQKGVNVIDGEAQVLFDPDNIFVKK</sequence>
<dbReference type="Gene3D" id="3.10.129.10">
    <property type="entry name" value="Hotdog Thioesterase"/>
    <property type="match status" value="1"/>
</dbReference>
<dbReference type="CDD" id="cd03449">
    <property type="entry name" value="R_hydratase"/>
    <property type="match status" value="1"/>
</dbReference>
<evidence type="ECO:0000256" key="1">
    <source>
        <dbReference type="ARBA" id="ARBA00023239"/>
    </source>
</evidence>
<evidence type="ECO:0000259" key="2">
    <source>
        <dbReference type="Pfam" id="PF01575"/>
    </source>
</evidence>
<dbReference type="Pfam" id="PF01575">
    <property type="entry name" value="MaoC_dehydratas"/>
    <property type="match status" value="1"/>
</dbReference>
<dbReference type="InterPro" id="IPR029069">
    <property type="entry name" value="HotDog_dom_sf"/>
</dbReference>
<protein>
    <recommendedName>
        <fullName evidence="2">MaoC-like domain-containing protein</fullName>
    </recommendedName>
</protein>
<dbReference type="GO" id="GO:0019171">
    <property type="term" value="F:(3R)-hydroxyacyl-[acyl-carrier-protein] dehydratase activity"/>
    <property type="evidence" value="ECO:0007669"/>
    <property type="project" value="TreeGrafter"/>
</dbReference>
<dbReference type="PANTHER" id="PTHR43437">
    <property type="entry name" value="HYDROXYACYL-THIOESTER DEHYDRATASE TYPE 2, MITOCHONDRIAL-RELATED"/>
    <property type="match status" value="1"/>
</dbReference>
<dbReference type="SUPFAM" id="SSF54637">
    <property type="entry name" value="Thioesterase/thiol ester dehydrase-isomerase"/>
    <property type="match status" value="1"/>
</dbReference>
<proteinExistence type="predicted"/>